<evidence type="ECO:0000313" key="12">
    <source>
        <dbReference type="EMBL" id="QDZ22589.1"/>
    </source>
</evidence>
<comment type="cofactor">
    <cofactor evidence="1">
        <name>Mn(2+)</name>
        <dbReference type="ChEBI" id="CHEBI:29035"/>
    </cofactor>
</comment>
<dbReference type="OrthoDB" id="10264738at2759"/>
<comment type="cofactor">
    <cofactor evidence="2">
        <name>Mg(2+)</name>
        <dbReference type="ChEBI" id="CHEBI:18420"/>
    </cofactor>
</comment>
<evidence type="ECO:0000256" key="4">
    <source>
        <dbReference type="ARBA" id="ARBA00022723"/>
    </source>
</evidence>
<feature type="compositionally biased region" description="Basic and acidic residues" evidence="10">
    <location>
        <begin position="424"/>
        <end position="448"/>
    </location>
</feature>
<evidence type="ECO:0000256" key="8">
    <source>
        <dbReference type="ARBA" id="ARBA00023211"/>
    </source>
</evidence>
<feature type="compositionally biased region" description="Basic and acidic residues" evidence="10">
    <location>
        <begin position="684"/>
        <end position="694"/>
    </location>
</feature>
<dbReference type="PROSITE" id="PS51746">
    <property type="entry name" value="PPM_2"/>
    <property type="match status" value="1"/>
</dbReference>
<evidence type="ECO:0000256" key="7">
    <source>
        <dbReference type="ARBA" id="ARBA00022912"/>
    </source>
</evidence>
<keyword evidence="6" id="KW-0460">Magnesium</keyword>
<dbReference type="PANTHER" id="PTHR47992">
    <property type="entry name" value="PROTEIN PHOSPHATASE"/>
    <property type="match status" value="1"/>
</dbReference>
<feature type="compositionally biased region" description="Gly residues" evidence="10">
    <location>
        <begin position="601"/>
        <end position="619"/>
    </location>
</feature>
<evidence type="ECO:0000313" key="13">
    <source>
        <dbReference type="Proteomes" id="UP000316726"/>
    </source>
</evidence>
<feature type="domain" description="PPM-type phosphatase" evidence="11">
    <location>
        <begin position="27"/>
        <end position="314"/>
    </location>
</feature>
<evidence type="ECO:0000259" key="11">
    <source>
        <dbReference type="PROSITE" id="PS51746"/>
    </source>
</evidence>
<keyword evidence="5 9" id="KW-0378">Hydrolase</keyword>
<dbReference type="Gene3D" id="3.60.40.10">
    <property type="entry name" value="PPM-type phosphatase domain"/>
    <property type="match status" value="1"/>
</dbReference>
<dbReference type="CDD" id="cd00143">
    <property type="entry name" value="PP2Cc"/>
    <property type="match status" value="1"/>
</dbReference>
<keyword evidence="13" id="KW-1185">Reference proteome</keyword>
<evidence type="ECO:0000256" key="6">
    <source>
        <dbReference type="ARBA" id="ARBA00022842"/>
    </source>
</evidence>
<dbReference type="EMBL" id="CP031041">
    <property type="protein sequence ID" value="QDZ22589.1"/>
    <property type="molecule type" value="Genomic_DNA"/>
</dbReference>
<proteinExistence type="inferred from homology"/>
<dbReference type="PROSITE" id="PS01032">
    <property type="entry name" value="PPM_1"/>
    <property type="match status" value="1"/>
</dbReference>
<dbReference type="Proteomes" id="UP000316726">
    <property type="component" value="Chromosome 8"/>
</dbReference>
<dbReference type="SMART" id="SM00332">
    <property type="entry name" value="PP2Cc"/>
    <property type="match status" value="1"/>
</dbReference>
<evidence type="ECO:0000256" key="9">
    <source>
        <dbReference type="RuleBase" id="RU003465"/>
    </source>
</evidence>
<evidence type="ECO:0000256" key="10">
    <source>
        <dbReference type="SAM" id="MobiDB-lite"/>
    </source>
</evidence>
<evidence type="ECO:0000256" key="5">
    <source>
        <dbReference type="ARBA" id="ARBA00022801"/>
    </source>
</evidence>
<feature type="compositionally biased region" description="Basic residues" evidence="10">
    <location>
        <begin position="514"/>
        <end position="533"/>
    </location>
</feature>
<evidence type="ECO:0000256" key="1">
    <source>
        <dbReference type="ARBA" id="ARBA00001936"/>
    </source>
</evidence>
<protein>
    <recommendedName>
        <fullName evidence="3">protein-serine/threonine phosphatase</fullName>
        <ecNumber evidence="3">3.1.3.16</ecNumber>
    </recommendedName>
</protein>
<feature type="compositionally biased region" description="Basic and acidic residues" evidence="10">
    <location>
        <begin position="620"/>
        <end position="631"/>
    </location>
</feature>
<gene>
    <name evidence="12" type="ORF">A3770_08p51070</name>
</gene>
<dbReference type="InterPro" id="IPR036457">
    <property type="entry name" value="PPM-type-like_dom_sf"/>
</dbReference>
<reference evidence="12 13" key="1">
    <citation type="submission" date="2018-07" db="EMBL/GenBank/DDBJ databases">
        <title>The complete nuclear genome of the prasinophyte Chloropicon primus (CCMP1205).</title>
        <authorList>
            <person name="Pombert J.-F."/>
            <person name="Otis C."/>
            <person name="Turmel M."/>
            <person name="Lemieux C."/>
        </authorList>
    </citation>
    <scope>NUCLEOTIDE SEQUENCE [LARGE SCALE GENOMIC DNA]</scope>
    <source>
        <strain evidence="12 13">CCMP1205</strain>
    </source>
</reference>
<dbReference type="InterPro" id="IPR000222">
    <property type="entry name" value="PP2C_BS"/>
</dbReference>
<dbReference type="Pfam" id="PF00481">
    <property type="entry name" value="PP2C"/>
    <property type="match status" value="1"/>
</dbReference>
<dbReference type="EC" id="3.1.3.16" evidence="3"/>
<accession>A0A5B8MPZ9</accession>
<evidence type="ECO:0000256" key="3">
    <source>
        <dbReference type="ARBA" id="ARBA00013081"/>
    </source>
</evidence>
<dbReference type="GO" id="GO:0004722">
    <property type="term" value="F:protein serine/threonine phosphatase activity"/>
    <property type="evidence" value="ECO:0007669"/>
    <property type="project" value="UniProtKB-EC"/>
</dbReference>
<name>A0A5B8MPZ9_9CHLO</name>
<dbReference type="SUPFAM" id="SSF81606">
    <property type="entry name" value="PP2C-like"/>
    <property type="match status" value="1"/>
</dbReference>
<dbReference type="InterPro" id="IPR001932">
    <property type="entry name" value="PPM-type_phosphatase-like_dom"/>
</dbReference>
<dbReference type="InterPro" id="IPR015655">
    <property type="entry name" value="PP2C"/>
</dbReference>
<evidence type="ECO:0000256" key="2">
    <source>
        <dbReference type="ARBA" id="ARBA00001946"/>
    </source>
</evidence>
<feature type="region of interest" description="Disordered" evidence="10">
    <location>
        <begin position="399"/>
        <end position="694"/>
    </location>
</feature>
<sequence length="719" mass="76765">MAEEYYPTIEYGLGRTVTKGEDFHVEEVGLTTAEEVGYATAAKNCQAVAKYGYFGVFDGHGGKGSAKFCSESLLGIVLKEHAEREEGCGQSDDSTAQRDELLSEEEASCLRSQEAFVSNLPGCLDSAFKQADLEWKERDLPSGTTATVAFVSAWELVCASVGDSCAYFHTGKQLLQVSGNHRIEEDKETGKVVVTDEIKRVRGCGGSVARAEIEGKAVGPLRIWPGGLAMTRTLGDKAASEVSSSTPEVRHLSLPQTGGRLIMASDGLWDAVTPKQAFSLVKSTQASKAATKLCKASVKALGKRDDITVIVVDVCPPESTLKRDEGVCGPAPKQHFVRTVSPDQNQKPYDKWKAWNTFAFKEACRCVRDYERMKAEQAAAAAEAEAARALAELEMEKARGIDPLGSDGDDGGWELPKGRNSSHSNKDSPSRPVVDEEREKRKKEALERKKLKRKLKKLEKMQMQQKEAGNGVEAADGATPGEDNRQDAKQMPPAGKSTQKQPKAKPQHSDRKEHQRHPSPGKKWNKSGKRQPASRRGDRNRQNGFDGSDDQATAAGGNVSAEEGGVGGRTITFTKPSKFGAKGAAGTGGQPRSPSPRKVGRGGQGGRGGSRGGRGGSRGGRSEGQGREARHQGGGFKGDPAPGAETPGKGGQKSFNNRRAPGNRGGRGGGRGARRGAKGPQSPDQRRARAEQWGAKEELAGKLLLDMIKGRANVGAPVA</sequence>
<dbReference type="GO" id="GO:0046872">
    <property type="term" value="F:metal ion binding"/>
    <property type="evidence" value="ECO:0007669"/>
    <property type="project" value="UniProtKB-KW"/>
</dbReference>
<keyword evidence="7 9" id="KW-0904">Protein phosphatase</keyword>
<keyword evidence="8" id="KW-0464">Manganese</keyword>
<dbReference type="AlphaFoldDB" id="A0A5B8MPZ9"/>
<keyword evidence="4" id="KW-0479">Metal-binding</keyword>
<organism evidence="12 13">
    <name type="scientific">Chloropicon primus</name>
    <dbReference type="NCBI Taxonomy" id="1764295"/>
    <lineage>
        <taxon>Eukaryota</taxon>
        <taxon>Viridiplantae</taxon>
        <taxon>Chlorophyta</taxon>
        <taxon>Chloropicophyceae</taxon>
        <taxon>Chloropicales</taxon>
        <taxon>Chloropicaceae</taxon>
        <taxon>Chloropicon</taxon>
    </lineage>
</organism>
<comment type="similarity">
    <text evidence="9">Belongs to the PP2C family.</text>
</comment>
<dbReference type="STRING" id="1764295.A0A5B8MPZ9"/>